<reference evidence="2 3" key="1">
    <citation type="submission" date="2019-06" db="EMBL/GenBank/DDBJ databases">
        <title>Sequencing the genomes of 1000 actinobacteria strains.</title>
        <authorList>
            <person name="Klenk H.-P."/>
        </authorList>
    </citation>
    <scope>NUCLEOTIDE SEQUENCE [LARGE SCALE GENOMIC DNA]</scope>
    <source>
        <strain evidence="2 3">DSM 45456</strain>
    </source>
</reference>
<feature type="transmembrane region" description="Helical" evidence="1">
    <location>
        <begin position="28"/>
        <end position="46"/>
    </location>
</feature>
<dbReference type="Proteomes" id="UP000316628">
    <property type="component" value="Unassembled WGS sequence"/>
</dbReference>
<sequence length="53" mass="5399">MVGKAAVFIMVSLVLVVGTAVAQGLRPAVFALLGCVSAGALLLLAMRSRSGRR</sequence>
<evidence type="ECO:0000313" key="2">
    <source>
        <dbReference type="EMBL" id="TQM79372.1"/>
    </source>
</evidence>
<dbReference type="AlphaFoldDB" id="A0A543J971"/>
<gene>
    <name evidence="2" type="ORF">FHX81_1678</name>
</gene>
<dbReference type="EMBL" id="VFPP01000001">
    <property type="protein sequence ID" value="TQM79372.1"/>
    <property type="molecule type" value="Genomic_DNA"/>
</dbReference>
<proteinExistence type="predicted"/>
<protein>
    <submittedName>
        <fullName evidence="2">Uncharacterized protein</fullName>
    </submittedName>
</protein>
<evidence type="ECO:0000256" key="1">
    <source>
        <dbReference type="SAM" id="Phobius"/>
    </source>
</evidence>
<keyword evidence="3" id="KW-1185">Reference proteome</keyword>
<comment type="caution">
    <text evidence="2">The sequence shown here is derived from an EMBL/GenBank/DDBJ whole genome shotgun (WGS) entry which is preliminary data.</text>
</comment>
<keyword evidence="1" id="KW-1133">Transmembrane helix</keyword>
<accession>A0A543J971</accession>
<evidence type="ECO:0000313" key="3">
    <source>
        <dbReference type="Proteomes" id="UP000316628"/>
    </source>
</evidence>
<keyword evidence="1" id="KW-0812">Transmembrane</keyword>
<organism evidence="2 3">
    <name type="scientific">Saccharothrix saharensis</name>
    <dbReference type="NCBI Taxonomy" id="571190"/>
    <lineage>
        <taxon>Bacteria</taxon>
        <taxon>Bacillati</taxon>
        <taxon>Actinomycetota</taxon>
        <taxon>Actinomycetes</taxon>
        <taxon>Pseudonocardiales</taxon>
        <taxon>Pseudonocardiaceae</taxon>
        <taxon>Saccharothrix</taxon>
    </lineage>
</organism>
<feature type="transmembrane region" description="Helical" evidence="1">
    <location>
        <begin position="5"/>
        <end position="22"/>
    </location>
</feature>
<keyword evidence="1" id="KW-0472">Membrane</keyword>
<name>A0A543J971_9PSEU</name>